<accession>A0A9W8ALX3</accession>
<keyword evidence="2" id="KW-0539">Nucleus</keyword>
<dbReference type="EMBL" id="JANBPY010001475">
    <property type="protein sequence ID" value="KAJ1959889.1"/>
    <property type="molecule type" value="Genomic_DNA"/>
</dbReference>
<protein>
    <recommendedName>
        <fullName evidence="4">Transcription factor CBF/NF-Y/archaeal histone domain-containing protein</fullName>
    </recommendedName>
</protein>
<keyword evidence="6" id="KW-1185">Reference proteome</keyword>
<feature type="domain" description="Transcription factor CBF/NF-Y/archaeal histone" evidence="4">
    <location>
        <begin position="118"/>
        <end position="180"/>
    </location>
</feature>
<evidence type="ECO:0000313" key="5">
    <source>
        <dbReference type="EMBL" id="KAJ1959889.1"/>
    </source>
</evidence>
<dbReference type="InterPro" id="IPR050568">
    <property type="entry name" value="Transcr_DNA_Rep_Reg"/>
</dbReference>
<comment type="caution">
    <text evidence="5">The sequence shown here is derived from an EMBL/GenBank/DDBJ whole genome shotgun (WGS) entry which is preliminary data.</text>
</comment>
<dbReference type="CDD" id="cd23645">
    <property type="entry name" value="HFD_Dpb3-like"/>
    <property type="match status" value="1"/>
</dbReference>
<feature type="compositionally biased region" description="Polar residues" evidence="3">
    <location>
        <begin position="15"/>
        <end position="37"/>
    </location>
</feature>
<proteinExistence type="predicted"/>
<feature type="compositionally biased region" description="Polar residues" evidence="3">
    <location>
        <begin position="88"/>
        <end position="109"/>
    </location>
</feature>
<dbReference type="Gene3D" id="1.10.20.10">
    <property type="entry name" value="Histone, subunit A"/>
    <property type="match status" value="1"/>
</dbReference>
<gene>
    <name evidence="5" type="ORF">IWQ62_004432</name>
</gene>
<dbReference type="OrthoDB" id="636685at2759"/>
<dbReference type="Proteomes" id="UP001150925">
    <property type="component" value="Unassembled WGS sequence"/>
</dbReference>
<sequence length="214" mass="22816">MASSDVLPEKPLESSAMTSNDQTMTAPGDNTTKTGESTGEAEASQEPPAAIHSAAPPVTSSPLVVHTDAAMDSGQSPPKDFDEHISDSEPSPNSPSAHSPTAEQPSTSKGAAVPTPVFPMSRVKKVIKEDRDIHLCSADAVYAIALAAQLFVENLSRLGQECALEGKRKTLAYKDLAKVVKDTERLEFLVDLIPTPMPLKSALEKRKRQEKPSD</sequence>
<dbReference type="GO" id="GO:0006261">
    <property type="term" value="P:DNA-templated DNA replication"/>
    <property type="evidence" value="ECO:0007669"/>
    <property type="project" value="TreeGrafter"/>
</dbReference>
<evidence type="ECO:0000256" key="1">
    <source>
        <dbReference type="ARBA" id="ARBA00004123"/>
    </source>
</evidence>
<dbReference type="AlphaFoldDB" id="A0A9W8ALX3"/>
<dbReference type="Pfam" id="PF00808">
    <property type="entry name" value="CBFD_NFYB_HMF"/>
    <property type="match status" value="1"/>
</dbReference>
<dbReference type="GO" id="GO:0008623">
    <property type="term" value="C:CHRAC"/>
    <property type="evidence" value="ECO:0007669"/>
    <property type="project" value="TreeGrafter"/>
</dbReference>
<dbReference type="GO" id="GO:0046982">
    <property type="term" value="F:protein heterodimerization activity"/>
    <property type="evidence" value="ECO:0007669"/>
    <property type="project" value="InterPro"/>
</dbReference>
<evidence type="ECO:0000256" key="3">
    <source>
        <dbReference type="SAM" id="MobiDB-lite"/>
    </source>
</evidence>
<dbReference type="PANTHER" id="PTHR10252:SF54">
    <property type="entry name" value="CHROMATIN ACCESSIBILITY COMPLEX PROTEIN 1"/>
    <property type="match status" value="1"/>
</dbReference>
<dbReference type="SUPFAM" id="SSF47113">
    <property type="entry name" value="Histone-fold"/>
    <property type="match status" value="1"/>
</dbReference>
<organism evidence="5 6">
    <name type="scientific">Dispira parvispora</name>
    <dbReference type="NCBI Taxonomy" id="1520584"/>
    <lineage>
        <taxon>Eukaryota</taxon>
        <taxon>Fungi</taxon>
        <taxon>Fungi incertae sedis</taxon>
        <taxon>Zoopagomycota</taxon>
        <taxon>Kickxellomycotina</taxon>
        <taxon>Dimargaritomycetes</taxon>
        <taxon>Dimargaritales</taxon>
        <taxon>Dimargaritaceae</taxon>
        <taxon>Dispira</taxon>
    </lineage>
</organism>
<evidence type="ECO:0000313" key="6">
    <source>
        <dbReference type="Proteomes" id="UP001150925"/>
    </source>
</evidence>
<evidence type="ECO:0000256" key="2">
    <source>
        <dbReference type="ARBA" id="ARBA00023242"/>
    </source>
</evidence>
<dbReference type="InterPro" id="IPR003958">
    <property type="entry name" value="CBFA_NFYB_domain"/>
</dbReference>
<dbReference type="PANTHER" id="PTHR10252">
    <property type="entry name" value="HISTONE-LIKE TRANSCRIPTION FACTOR CCAAT-RELATED"/>
    <property type="match status" value="1"/>
</dbReference>
<reference evidence="5" key="1">
    <citation type="submission" date="2022-07" db="EMBL/GenBank/DDBJ databases">
        <title>Phylogenomic reconstructions and comparative analyses of Kickxellomycotina fungi.</title>
        <authorList>
            <person name="Reynolds N.K."/>
            <person name="Stajich J.E."/>
            <person name="Barry K."/>
            <person name="Grigoriev I.V."/>
            <person name="Crous P."/>
            <person name="Smith M.E."/>
        </authorList>
    </citation>
    <scope>NUCLEOTIDE SEQUENCE</scope>
    <source>
        <strain evidence="5">RSA 1196</strain>
    </source>
</reference>
<comment type="subcellular location">
    <subcellularLocation>
        <location evidence="1">Nucleus</location>
    </subcellularLocation>
</comment>
<feature type="region of interest" description="Disordered" evidence="3">
    <location>
        <begin position="1"/>
        <end position="117"/>
    </location>
</feature>
<evidence type="ECO:0000259" key="4">
    <source>
        <dbReference type="Pfam" id="PF00808"/>
    </source>
</evidence>
<dbReference type="InterPro" id="IPR009072">
    <property type="entry name" value="Histone-fold"/>
</dbReference>
<name>A0A9W8ALX3_9FUNG</name>